<evidence type="ECO:0000313" key="2">
    <source>
        <dbReference type="EMBL" id="CUI14685.1"/>
    </source>
</evidence>
<evidence type="ECO:0000313" key="3">
    <source>
        <dbReference type="Proteomes" id="UP000051952"/>
    </source>
</evidence>
<gene>
    <name evidence="2" type="ORF">BSAL_10675</name>
</gene>
<name>A0A0S4KK42_BODSA</name>
<dbReference type="VEuPathDB" id="TriTrypDB:BSAL_10675"/>
<evidence type="ECO:0000256" key="1">
    <source>
        <dbReference type="SAM" id="MobiDB-lite"/>
    </source>
</evidence>
<accession>A0A0S4KK42</accession>
<sequence length="312" mass="33842">MNAVVPMVHQVREGSRGKDEVSGSGGQESTMAATDGAKHMPNDVAQLLQQLHRLCRRLHAPGHEAAEVLLGGDDVDNDDDDEYVRMSKPSSSTTTAPHQQHTLRTWTMQQAREQRAVVKSIIAIVEQIECEASVALALSDMLTTKGQQQSAGAGTVSDLRRFELHCPVTIPRGFWKHDVSHMLQKTRQSSNKNYDEPTTTQQLESVVLPSLSLLQSQCHVVCAAQRPVEEGTATCPPLLQALHCSWDWRQQRASSALGNSDRTSGGGAKQRVAREDGSGVSALPEVRAAEGWGTATGLPILCVRSALSEELL</sequence>
<keyword evidence="3" id="KW-1185">Reference proteome</keyword>
<protein>
    <submittedName>
        <fullName evidence="2">Uncharacterized protein</fullName>
    </submittedName>
</protein>
<feature type="compositionally biased region" description="Basic and acidic residues" evidence="1">
    <location>
        <begin position="10"/>
        <end position="21"/>
    </location>
</feature>
<dbReference type="Proteomes" id="UP000051952">
    <property type="component" value="Unassembled WGS sequence"/>
</dbReference>
<proteinExistence type="predicted"/>
<dbReference type="EMBL" id="CYKH01001539">
    <property type="protein sequence ID" value="CUI14685.1"/>
    <property type="molecule type" value="Genomic_DNA"/>
</dbReference>
<reference evidence="3" key="1">
    <citation type="submission" date="2015-09" db="EMBL/GenBank/DDBJ databases">
        <authorList>
            <consortium name="Pathogen Informatics"/>
        </authorList>
    </citation>
    <scope>NUCLEOTIDE SEQUENCE [LARGE SCALE GENOMIC DNA]</scope>
    <source>
        <strain evidence="3">Lake Konstanz</strain>
    </source>
</reference>
<dbReference type="AlphaFoldDB" id="A0A0S4KK42"/>
<feature type="region of interest" description="Disordered" evidence="1">
    <location>
        <begin position="255"/>
        <end position="280"/>
    </location>
</feature>
<organism evidence="2 3">
    <name type="scientific">Bodo saltans</name>
    <name type="common">Flagellated protozoan</name>
    <dbReference type="NCBI Taxonomy" id="75058"/>
    <lineage>
        <taxon>Eukaryota</taxon>
        <taxon>Discoba</taxon>
        <taxon>Euglenozoa</taxon>
        <taxon>Kinetoplastea</taxon>
        <taxon>Metakinetoplastina</taxon>
        <taxon>Eubodonida</taxon>
        <taxon>Bodonidae</taxon>
        <taxon>Bodo</taxon>
    </lineage>
</organism>
<feature type="region of interest" description="Disordered" evidence="1">
    <location>
        <begin position="1"/>
        <end position="34"/>
    </location>
</feature>